<feature type="region of interest" description="Disordered" evidence="1">
    <location>
        <begin position="14"/>
        <end position="64"/>
    </location>
</feature>
<gene>
    <name evidence="2" type="ORF">O181_003667</name>
</gene>
<dbReference type="EMBL" id="AVOT02000665">
    <property type="protein sequence ID" value="MBW0463952.1"/>
    <property type="molecule type" value="Genomic_DNA"/>
</dbReference>
<dbReference type="Proteomes" id="UP000765509">
    <property type="component" value="Unassembled WGS sequence"/>
</dbReference>
<evidence type="ECO:0000313" key="3">
    <source>
        <dbReference type="Proteomes" id="UP000765509"/>
    </source>
</evidence>
<evidence type="ECO:0000256" key="1">
    <source>
        <dbReference type="SAM" id="MobiDB-lite"/>
    </source>
</evidence>
<sequence length="145" mass="16413">MVYCGPWPEKVTNEERTIQSIQSSKARRTSRLQREQSSSIQADDETYHARRSDAHLGHHDPSKAALEFHPVHRTASVHATDSKFYREIQVSSQSDRWPIITQSKSAETEASLKAPLSRLAMPKERFGKVTGCHNACSDEAHWAKT</sequence>
<dbReference type="AlphaFoldDB" id="A0A9Q3BF89"/>
<accession>A0A9Q3BF89</accession>
<organism evidence="2 3">
    <name type="scientific">Austropuccinia psidii MF-1</name>
    <dbReference type="NCBI Taxonomy" id="1389203"/>
    <lineage>
        <taxon>Eukaryota</taxon>
        <taxon>Fungi</taxon>
        <taxon>Dikarya</taxon>
        <taxon>Basidiomycota</taxon>
        <taxon>Pucciniomycotina</taxon>
        <taxon>Pucciniomycetes</taxon>
        <taxon>Pucciniales</taxon>
        <taxon>Sphaerophragmiaceae</taxon>
        <taxon>Austropuccinia</taxon>
    </lineage>
</organism>
<feature type="compositionally biased region" description="Basic and acidic residues" evidence="1">
    <location>
        <begin position="45"/>
        <end position="62"/>
    </location>
</feature>
<proteinExistence type="predicted"/>
<keyword evidence="3" id="KW-1185">Reference proteome</keyword>
<protein>
    <submittedName>
        <fullName evidence="2">Uncharacterized protein</fullName>
    </submittedName>
</protein>
<name>A0A9Q3BF89_9BASI</name>
<comment type="caution">
    <text evidence="2">The sequence shown here is derived from an EMBL/GenBank/DDBJ whole genome shotgun (WGS) entry which is preliminary data.</text>
</comment>
<reference evidence="2" key="1">
    <citation type="submission" date="2021-03" db="EMBL/GenBank/DDBJ databases">
        <title>Draft genome sequence of rust myrtle Austropuccinia psidii MF-1, a brazilian biotype.</title>
        <authorList>
            <person name="Quecine M.C."/>
            <person name="Pachon D.M.R."/>
            <person name="Bonatelli M.L."/>
            <person name="Correr F.H."/>
            <person name="Franceschini L.M."/>
            <person name="Leite T.F."/>
            <person name="Margarido G.R.A."/>
            <person name="Almeida C.A."/>
            <person name="Ferrarezi J.A."/>
            <person name="Labate C.A."/>
        </authorList>
    </citation>
    <scope>NUCLEOTIDE SEQUENCE</scope>
    <source>
        <strain evidence="2">MF-1</strain>
    </source>
</reference>
<evidence type="ECO:0000313" key="2">
    <source>
        <dbReference type="EMBL" id="MBW0463952.1"/>
    </source>
</evidence>